<keyword evidence="12" id="KW-0812">Transmembrane</keyword>
<evidence type="ECO:0000259" key="14">
    <source>
        <dbReference type="PROSITE" id="PS51178"/>
    </source>
</evidence>
<sequence>MPPLLGGRYRLDKLIGGGGMGEVWQGHDEVLDRSVAIKIIRPHLADDESVRARLRVEAQLAGKLHHPGIVNVFDYGEDEEDGKPVPFLVMPLIDGAPLSALLAERGELSTGETMAIVSGIASALEVAHEAGIVHRDLKPGNILVTPDGRVMLVDFGIAHAAGGEPLTQSGALVGTADYLSPEQAAGRTATPASDLYSLGVVAYACLTGSLPFHRDSDIATALAHLQDEVPDLPETVPADAATLVDALLAKEPSTRPPSATAVAVAAAALATSIPAPPGHAPQMSGEPTMPDAAARPDDTLPGIVERPVSVGAPGDNPETLVTAPTGGSEVAAEHARRRPRRMVLLGSALVVLIAAALGWMLLAGGGTVTVPDVDGTSQGAATATLEKAGLDVDIRNVNVAGAKAGEVVRQTPTAGTDVDKGTTVTLSVATGRVRIPVAALVGSTYDEAVAILDKLGLSADASFATDDAAAGTVIAVDPSSTAKIGSTVTLTVSNGFGSPDPSDKKDDKKDPKSDKPAGKDKKGTTGPTKPTPTPAPATSTTPTEEPTTAP</sequence>
<dbReference type="SMART" id="SM00220">
    <property type="entry name" value="S_TKc"/>
    <property type="match status" value="1"/>
</dbReference>
<keyword evidence="6 15" id="KW-0418">Kinase</keyword>
<comment type="caution">
    <text evidence="15">The sequence shown here is derived from an EMBL/GenBank/DDBJ whole genome shotgun (WGS) entry which is preliminary data.</text>
</comment>
<dbReference type="FunFam" id="3.30.200.20:FF:000035">
    <property type="entry name" value="Serine/threonine protein kinase Stk1"/>
    <property type="match status" value="1"/>
</dbReference>
<proteinExistence type="predicted"/>
<keyword evidence="16" id="KW-1185">Reference proteome</keyword>
<dbReference type="InterPro" id="IPR011009">
    <property type="entry name" value="Kinase-like_dom_sf"/>
</dbReference>
<dbReference type="SMART" id="SM00740">
    <property type="entry name" value="PASTA"/>
    <property type="match status" value="2"/>
</dbReference>
<evidence type="ECO:0000256" key="3">
    <source>
        <dbReference type="ARBA" id="ARBA00022679"/>
    </source>
</evidence>
<dbReference type="FunFam" id="1.10.510.10:FF:000021">
    <property type="entry name" value="Serine/threonine protein kinase"/>
    <property type="match status" value="1"/>
</dbReference>
<evidence type="ECO:0000256" key="10">
    <source>
        <dbReference type="PROSITE-ProRule" id="PRU10141"/>
    </source>
</evidence>
<keyword evidence="2" id="KW-0723">Serine/threonine-protein kinase</keyword>
<organism evidence="15 16">
    <name type="scientific">Aeromicrobium ginsengisoli</name>
    <dbReference type="NCBI Taxonomy" id="363867"/>
    <lineage>
        <taxon>Bacteria</taxon>
        <taxon>Bacillati</taxon>
        <taxon>Actinomycetota</taxon>
        <taxon>Actinomycetes</taxon>
        <taxon>Propionibacteriales</taxon>
        <taxon>Nocardioidaceae</taxon>
        <taxon>Aeromicrobium</taxon>
    </lineage>
</organism>
<dbReference type="PROSITE" id="PS00107">
    <property type="entry name" value="PROTEIN_KINASE_ATP"/>
    <property type="match status" value="1"/>
</dbReference>
<feature type="domain" description="PASTA" evidence="14">
    <location>
        <begin position="431"/>
        <end position="494"/>
    </location>
</feature>
<dbReference type="GO" id="GO:0004674">
    <property type="term" value="F:protein serine/threonine kinase activity"/>
    <property type="evidence" value="ECO:0007669"/>
    <property type="project" value="UniProtKB-KW"/>
</dbReference>
<evidence type="ECO:0000256" key="11">
    <source>
        <dbReference type="SAM" id="MobiDB-lite"/>
    </source>
</evidence>
<name>A0A5M4FHG2_9ACTN</name>
<keyword evidence="12" id="KW-1133">Transmembrane helix</keyword>
<keyword evidence="4" id="KW-0677">Repeat</keyword>
<dbReference type="PROSITE" id="PS51178">
    <property type="entry name" value="PASTA"/>
    <property type="match status" value="2"/>
</dbReference>
<dbReference type="Gene3D" id="3.30.10.20">
    <property type="match status" value="2"/>
</dbReference>
<dbReference type="CDD" id="cd14014">
    <property type="entry name" value="STKc_PknB_like"/>
    <property type="match status" value="1"/>
</dbReference>
<dbReference type="Pfam" id="PF00069">
    <property type="entry name" value="Pkinase"/>
    <property type="match status" value="1"/>
</dbReference>
<dbReference type="Proteomes" id="UP000380867">
    <property type="component" value="Unassembled WGS sequence"/>
</dbReference>
<evidence type="ECO:0000256" key="6">
    <source>
        <dbReference type="ARBA" id="ARBA00022777"/>
    </source>
</evidence>
<dbReference type="EMBL" id="SDPQ02000002">
    <property type="protein sequence ID" value="KAA1398213.1"/>
    <property type="molecule type" value="Genomic_DNA"/>
</dbReference>
<comment type="catalytic activity">
    <reaction evidence="8">
        <text>L-threonyl-[protein] + ATP = O-phospho-L-threonyl-[protein] + ADP + H(+)</text>
        <dbReference type="Rhea" id="RHEA:46608"/>
        <dbReference type="Rhea" id="RHEA-COMP:11060"/>
        <dbReference type="Rhea" id="RHEA-COMP:11605"/>
        <dbReference type="ChEBI" id="CHEBI:15378"/>
        <dbReference type="ChEBI" id="CHEBI:30013"/>
        <dbReference type="ChEBI" id="CHEBI:30616"/>
        <dbReference type="ChEBI" id="CHEBI:61977"/>
        <dbReference type="ChEBI" id="CHEBI:456216"/>
        <dbReference type="EC" id="2.7.11.1"/>
    </reaction>
</comment>
<evidence type="ECO:0000313" key="16">
    <source>
        <dbReference type="Proteomes" id="UP000380867"/>
    </source>
</evidence>
<dbReference type="RefSeq" id="WP_149689643.1">
    <property type="nucleotide sequence ID" value="NZ_SDPQ02000002.1"/>
</dbReference>
<accession>A0A5M4FHG2</accession>
<dbReference type="GO" id="GO:0045717">
    <property type="term" value="P:negative regulation of fatty acid biosynthetic process"/>
    <property type="evidence" value="ECO:0007669"/>
    <property type="project" value="UniProtKB-ARBA"/>
</dbReference>
<feature type="domain" description="PASTA" evidence="14">
    <location>
        <begin position="366"/>
        <end position="430"/>
    </location>
</feature>
<dbReference type="InterPro" id="IPR005543">
    <property type="entry name" value="PASTA_dom"/>
</dbReference>
<dbReference type="SUPFAM" id="SSF56112">
    <property type="entry name" value="Protein kinase-like (PK-like)"/>
    <property type="match status" value="1"/>
</dbReference>
<dbReference type="InterPro" id="IPR017441">
    <property type="entry name" value="Protein_kinase_ATP_BS"/>
</dbReference>
<dbReference type="GO" id="GO:0005524">
    <property type="term" value="F:ATP binding"/>
    <property type="evidence" value="ECO:0007669"/>
    <property type="project" value="UniProtKB-UniRule"/>
</dbReference>
<evidence type="ECO:0000313" key="15">
    <source>
        <dbReference type="EMBL" id="KAA1398213.1"/>
    </source>
</evidence>
<dbReference type="PANTHER" id="PTHR43289:SF6">
    <property type="entry name" value="SERINE_THREONINE-PROTEIN KINASE NEKL-3"/>
    <property type="match status" value="1"/>
</dbReference>
<feature type="compositionally biased region" description="Low complexity" evidence="11">
    <location>
        <begin position="536"/>
        <end position="550"/>
    </location>
</feature>
<feature type="compositionally biased region" description="Basic and acidic residues" evidence="11">
    <location>
        <begin position="501"/>
        <end position="523"/>
    </location>
</feature>
<evidence type="ECO:0000256" key="1">
    <source>
        <dbReference type="ARBA" id="ARBA00012513"/>
    </source>
</evidence>
<feature type="region of interest" description="Disordered" evidence="11">
    <location>
        <begin position="306"/>
        <end position="334"/>
    </location>
</feature>
<evidence type="ECO:0000256" key="8">
    <source>
        <dbReference type="ARBA" id="ARBA00047899"/>
    </source>
</evidence>
<evidence type="ECO:0000256" key="12">
    <source>
        <dbReference type="SAM" id="Phobius"/>
    </source>
</evidence>
<dbReference type="EC" id="2.7.11.1" evidence="1"/>
<feature type="domain" description="Protein kinase" evidence="13">
    <location>
        <begin position="9"/>
        <end position="269"/>
    </location>
</feature>
<evidence type="ECO:0000256" key="7">
    <source>
        <dbReference type="ARBA" id="ARBA00022840"/>
    </source>
</evidence>
<feature type="transmembrane region" description="Helical" evidence="12">
    <location>
        <begin position="342"/>
        <end position="362"/>
    </location>
</feature>
<evidence type="ECO:0000256" key="9">
    <source>
        <dbReference type="ARBA" id="ARBA00048679"/>
    </source>
</evidence>
<evidence type="ECO:0000256" key="5">
    <source>
        <dbReference type="ARBA" id="ARBA00022741"/>
    </source>
</evidence>
<dbReference type="Gene3D" id="1.10.510.10">
    <property type="entry name" value="Transferase(Phosphotransferase) domain 1"/>
    <property type="match status" value="1"/>
</dbReference>
<comment type="catalytic activity">
    <reaction evidence="9">
        <text>L-seryl-[protein] + ATP = O-phospho-L-seryl-[protein] + ADP + H(+)</text>
        <dbReference type="Rhea" id="RHEA:17989"/>
        <dbReference type="Rhea" id="RHEA-COMP:9863"/>
        <dbReference type="Rhea" id="RHEA-COMP:11604"/>
        <dbReference type="ChEBI" id="CHEBI:15378"/>
        <dbReference type="ChEBI" id="CHEBI:29999"/>
        <dbReference type="ChEBI" id="CHEBI:30616"/>
        <dbReference type="ChEBI" id="CHEBI:83421"/>
        <dbReference type="ChEBI" id="CHEBI:456216"/>
        <dbReference type="EC" id="2.7.11.1"/>
    </reaction>
</comment>
<dbReference type="InterPro" id="IPR000719">
    <property type="entry name" value="Prot_kinase_dom"/>
</dbReference>
<dbReference type="PROSITE" id="PS00108">
    <property type="entry name" value="PROTEIN_KINASE_ST"/>
    <property type="match status" value="1"/>
</dbReference>
<evidence type="ECO:0000256" key="2">
    <source>
        <dbReference type="ARBA" id="ARBA00022527"/>
    </source>
</evidence>
<feature type="binding site" evidence="10">
    <location>
        <position position="38"/>
    </location>
    <ligand>
        <name>ATP</name>
        <dbReference type="ChEBI" id="CHEBI:30616"/>
    </ligand>
</feature>
<dbReference type="InterPro" id="IPR008271">
    <property type="entry name" value="Ser/Thr_kinase_AS"/>
</dbReference>
<dbReference type="CDD" id="cd06577">
    <property type="entry name" value="PASTA_pknB"/>
    <property type="match status" value="2"/>
</dbReference>
<reference evidence="15" key="1">
    <citation type="submission" date="2019-09" db="EMBL/GenBank/DDBJ databases">
        <authorList>
            <person name="Li J."/>
        </authorList>
    </citation>
    <scope>NUCLEOTIDE SEQUENCE [LARGE SCALE GENOMIC DNA]</scope>
    <source>
        <strain evidence="15">JCM 14732</strain>
    </source>
</reference>
<keyword evidence="3" id="KW-0808">Transferase</keyword>
<evidence type="ECO:0000256" key="4">
    <source>
        <dbReference type="ARBA" id="ARBA00022737"/>
    </source>
</evidence>
<dbReference type="AlphaFoldDB" id="A0A5M4FHG2"/>
<feature type="region of interest" description="Disordered" evidence="11">
    <location>
        <begin position="492"/>
        <end position="550"/>
    </location>
</feature>
<keyword evidence="5 10" id="KW-0547">Nucleotide-binding</keyword>
<keyword evidence="12" id="KW-0472">Membrane</keyword>
<dbReference type="PROSITE" id="PS50011">
    <property type="entry name" value="PROTEIN_KINASE_DOM"/>
    <property type="match status" value="1"/>
</dbReference>
<gene>
    <name evidence="15" type="ORF">ESP70_012880</name>
</gene>
<dbReference type="OrthoDB" id="9769043at2"/>
<dbReference type="Gene3D" id="3.30.200.20">
    <property type="entry name" value="Phosphorylase Kinase, domain 1"/>
    <property type="match status" value="1"/>
</dbReference>
<evidence type="ECO:0000259" key="13">
    <source>
        <dbReference type="PROSITE" id="PS50011"/>
    </source>
</evidence>
<dbReference type="PANTHER" id="PTHR43289">
    <property type="entry name" value="MITOGEN-ACTIVATED PROTEIN KINASE KINASE KINASE 20-RELATED"/>
    <property type="match status" value="1"/>
</dbReference>
<keyword evidence="7 10" id="KW-0067">ATP-binding</keyword>
<dbReference type="Pfam" id="PF03793">
    <property type="entry name" value="PASTA"/>
    <property type="match status" value="2"/>
</dbReference>
<protein>
    <recommendedName>
        <fullName evidence="1">non-specific serine/threonine protein kinase</fullName>
        <ecNumber evidence="1">2.7.11.1</ecNumber>
    </recommendedName>
</protein>